<dbReference type="InterPro" id="IPR035931">
    <property type="entry name" value="YlxR-like_sf"/>
</dbReference>
<dbReference type="InterPro" id="IPR037465">
    <property type="entry name" value="YlxR"/>
</dbReference>
<feature type="domain" description="YlxR" evidence="1">
    <location>
        <begin position="10"/>
        <end position="82"/>
    </location>
</feature>
<dbReference type="Gene3D" id="3.30.1230.10">
    <property type="entry name" value="YlxR-like"/>
    <property type="match status" value="1"/>
</dbReference>
<dbReference type="RefSeq" id="WP_088075655.1">
    <property type="nucleotide sequence ID" value="NZ_JAHQCR010000016.1"/>
</dbReference>
<protein>
    <submittedName>
        <fullName evidence="2">YlxR family protein</fullName>
    </submittedName>
</protein>
<dbReference type="Proteomes" id="UP000790580">
    <property type="component" value="Unassembled WGS sequence"/>
</dbReference>
<dbReference type="InterPro" id="IPR007393">
    <property type="entry name" value="YlxR_dom"/>
</dbReference>
<proteinExistence type="predicted"/>
<sequence length="91" mass="10500">MAGKKKTPLRKCIMTNEMKPKKELIRVVRTPEKEIVIDHTSKKSGRGAYISSNEEVILEAKKKNAFSRHLKMDVPEYIYEQLLEEVAKGKI</sequence>
<comment type="caution">
    <text evidence="2">The sequence shown here is derived from an EMBL/GenBank/DDBJ whole genome shotgun (WGS) entry which is preliminary data.</text>
</comment>
<dbReference type="EMBL" id="JAHQCR010000016">
    <property type="protein sequence ID" value="MBU9720360.1"/>
    <property type="molecule type" value="Genomic_DNA"/>
</dbReference>
<reference evidence="2 3" key="1">
    <citation type="submission" date="2021-06" db="EMBL/GenBank/DDBJ databases">
        <title>Bacillus sp. RD4P76, an endophyte from a halophyte.</title>
        <authorList>
            <person name="Sun J.-Q."/>
        </authorList>
    </citation>
    <scope>NUCLEOTIDE SEQUENCE [LARGE SCALE GENOMIC DNA]</scope>
    <source>
        <strain evidence="2 3">JCM 17098</strain>
    </source>
</reference>
<dbReference type="PANTHER" id="PTHR34215:SF1">
    <property type="entry name" value="YLXR DOMAIN-CONTAINING PROTEIN"/>
    <property type="match status" value="1"/>
</dbReference>
<dbReference type="Pfam" id="PF04296">
    <property type="entry name" value="YlxR"/>
    <property type="match status" value="1"/>
</dbReference>
<dbReference type="NCBIfam" id="NF047356">
    <property type="entry name" value="RNA_bind_RnpM"/>
    <property type="match status" value="1"/>
</dbReference>
<organism evidence="2 3">
    <name type="scientific">Evansella alkalicola</name>
    <dbReference type="NCBI Taxonomy" id="745819"/>
    <lineage>
        <taxon>Bacteria</taxon>
        <taxon>Bacillati</taxon>
        <taxon>Bacillota</taxon>
        <taxon>Bacilli</taxon>
        <taxon>Bacillales</taxon>
        <taxon>Bacillaceae</taxon>
        <taxon>Evansella</taxon>
    </lineage>
</organism>
<evidence type="ECO:0000313" key="3">
    <source>
        <dbReference type="Proteomes" id="UP000790580"/>
    </source>
</evidence>
<evidence type="ECO:0000313" key="2">
    <source>
        <dbReference type="EMBL" id="MBU9720360.1"/>
    </source>
</evidence>
<evidence type="ECO:0000259" key="1">
    <source>
        <dbReference type="Pfam" id="PF04296"/>
    </source>
</evidence>
<name>A0ABS6JT79_9BACI</name>
<dbReference type="CDD" id="cd00279">
    <property type="entry name" value="YlxR"/>
    <property type="match status" value="1"/>
</dbReference>
<keyword evidence="3" id="KW-1185">Reference proteome</keyword>
<dbReference type="SUPFAM" id="SSF64376">
    <property type="entry name" value="YlxR-like"/>
    <property type="match status" value="1"/>
</dbReference>
<gene>
    <name evidence="2" type="ORF">KS407_02760</name>
</gene>
<dbReference type="PANTHER" id="PTHR34215">
    <property type="entry name" value="BLL0784 PROTEIN"/>
    <property type="match status" value="1"/>
</dbReference>
<accession>A0ABS6JT79</accession>